<dbReference type="eggNOG" id="ENOG502Z8YX">
    <property type="taxonomic scope" value="Bacteria"/>
</dbReference>
<dbReference type="AlphaFoldDB" id="F5RN86"/>
<accession>F5RN86</accession>
<dbReference type="Gene3D" id="2.40.50.140">
    <property type="entry name" value="Nucleic acid-binding proteins"/>
    <property type="match status" value="1"/>
</dbReference>
<dbReference type="Proteomes" id="UP000004067">
    <property type="component" value="Unassembled WGS sequence"/>
</dbReference>
<reference evidence="1 2" key="1">
    <citation type="submission" date="2011-04" db="EMBL/GenBank/DDBJ databases">
        <authorList>
            <person name="Muzny D."/>
            <person name="Qin X."/>
            <person name="Deng J."/>
            <person name="Jiang H."/>
            <person name="Liu Y."/>
            <person name="Qu J."/>
            <person name="Song X.-Z."/>
            <person name="Zhang L."/>
            <person name="Thornton R."/>
            <person name="Coyle M."/>
            <person name="Francisco L."/>
            <person name="Jackson L."/>
            <person name="Javaid M."/>
            <person name="Korchina V."/>
            <person name="Kovar C."/>
            <person name="Mata R."/>
            <person name="Mathew T."/>
            <person name="Ngo R."/>
            <person name="Nguyen L."/>
            <person name="Nguyen N."/>
            <person name="Okwuonu G."/>
            <person name="Ongeri F."/>
            <person name="Pham C."/>
            <person name="Simmons D."/>
            <person name="Wilczek-Boney K."/>
            <person name="Hale W."/>
            <person name="Jakkamsetti A."/>
            <person name="Pham P."/>
            <person name="Ruth R."/>
            <person name="San Lucas F."/>
            <person name="Warren J."/>
            <person name="Zhang J."/>
            <person name="Zhao Z."/>
            <person name="Zhou C."/>
            <person name="Zhu D."/>
            <person name="Lee S."/>
            <person name="Bess C."/>
            <person name="Blankenburg K."/>
            <person name="Forbes L."/>
            <person name="Fu Q."/>
            <person name="Gubbala S."/>
            <person name="Hirani K."/>
            <person name="Jayaseelan J.C."/>
            <person name="Lara F."/>
            <person name="Munidasa M."/>
            <person name="Palculict T."/>
            <person name="Patil S."/>
            <person name="Pu L.-L."/>
            <person name="Saada N."/>
            <person name="Tang L."/>
            <person name="Weissenberger G."/>
            <person name="Zhu Y."/>
            <person name="Hemphill L."/>
            <person name="Shang Y."/>
            <person name="Youmans B."/>
            <person name="Ayvaz T."/>
            <person name="Ross M."/>
            <person name="Santibanez J."/>
            <person name="Aqrawi P."/>
            <person name="Gross S."/>
            <person name="Joshi V."/>
            <person name="Fowler G."/>
            <person name="Nazareth L."/>
            <person name="Reid J."/>
            <person name="Worley K."/>
            <person name="Petrosino J."/>
            <person name="Highlander S."/>
            <person name="Gibbs R."/>
        </authorList>
    </citation>
    <scope>NUCLEOTIDE SEQUENCE [LARGE SCALE GENOMIC DNA]</scope>
    <source>
        <strain evidence="1 2">DSM 2778</strain>
    </source>
</reference>
<dbReference type="EMBL" id="AFHQ01000038">
    <property type="protein sequence ID" value="EGK59218.1"/>
    <property type="molecule type" value="Genomic_DNA"/>
</dbReference>
<dbReference type="InterPro" id="IPR022595">
    <property type="entry name" value="Enc34_ssDNA-bd"/>
</dbReference>
<organism evidence="1 2">
    <name type="scientific">Centipeda periodontii DSM 2778</name>
    <dbReference type="NCBI Taxonomy" id="888060"/>
    <lineage>
        <taxon>Bacteria</taxon>
        <taxon>Bacillati</taxon>
        <taxon>Bacillota</taxon>
        <taxon>Negativicutes</taxon>
        <taxon>Selenomonadales</taxon>
        <taxon>Selenomonadaceae</taxon>
        <taxon>Centipeda</taxon>
    </lineage>
</organism>
<dbReference type="HOGENOM" id="CLU_087553_0_0_9"/>
<name>F5RN86_9FIRM</name>
<evidence type="ECO:0000313" key="1">
    <source>
        <dbReference type="EMBL" id="EGK59218.1"/>
    </source>
</evidence>
<dbReference type="SUPFAM" id="SSF50249">
    <property type="entry name" value="Nucleic acid-binding proteins"/>
    <property type="match status" value="1"/>
</dbReference>
<gene>
    <name evidence="1" type="ORF">HMPREF9081_1722</name>
</gene>
<dbReference type="RefSeq" id="WP_006306712.1">
    <property type="nucleotide sequence ID" value="NZ_GL892076.1"/>
</dbReference>
<sequence length="188" mass="20493">MSKKHPTKCTTGARTRCSYLNINAPKAYGDGKPKFSASLIIPKDDVATLTKIDAAMRAAYEDGVSILKGKGRTVPTYEEIIKDGPLHDGDKKKDGDPAYQNAFYLNAKNERRPGVVDSNKNEILDSSELYSGIYAKAAIGFYCYNKNGNRGIGVSLDYLMKMADGQPLGSTISVDEAFGDEDEDDFLS</sequence>
<keyword evidence="2" id="KW-1185">Reference proteome</keyword>
<dbReference type="Pfam" id="PF10991">
    <property type="entry name" value="Enc34_ssDNA-bd"/>
    <property type="match status" value="1"/>
</dbReference>
<proteinExistence type="predicted"/>
<comment type="caution">
    <text evidence="1">The sequence shown here is derived from an EMBL/GenBank/DDBJ whole genome shotgun (WGS) entry which is preliminary data.</text>
</comment>
<protein>
    <submittedName>
        <fullName evidence="1">Phage protein</fullName>
    </submittedName>
</protein>
<dbReference type="STRING" id="888060.HMPREF9081_1722"/>
<evidence type="ECO:0000313" key="2">
    <source>
        <dbReference type="Proteomes" id="UP000004067"/>
    </source>
</evidence>
<dbReference type="InterPro" id="IPR012340">
    <property type="entry name" value="NA-bd_OB-fold"/>
</dbReference>
<dbReference type="OrthoDB" id="9786575at2"/>